<dbReference type="FunFam" id="1.20.1070.10:FF:000035">
    <property type="entry name" value="C-C chemokine receptor type 6"/>
    <property type="match status" value="1"/>
</dbReference>
<evidence type="ECO:0000256" key="8">
    <source>
        <dbReference type="ARBA" id="ARBA00023136"/>
    </source>
</evidence>
<keyword evidence="5" id="KW-0967">Endosome</keyword>
<dbReference type="PROSITE" id="PS50262">
    <property type="entry name" value="G_PROTEIN_RECEP_F1_2"/>
    <property type="match status" value="1"/>
</dbReference>
<dbReference type="PANTHER" id="PTHR10489:SF635">
    <property type="entry name" value="C-C CHEMOKINE RECEPTOR TYPE 7"/>
    <property type="match status" value="1"/>
</dbReference>
<dbReference type="Proteomes" id="UP000327468">
    <property type="component" value="Chromosome 2"/>
</dbReference>
<evidence type="ECO:0000256" key="3">
    <source>
        <dbReference type="ARBA" id="ARBA00022475"/>
    </source>
</evidence>
<proteinExistence type="inferred from homology"/>
<keyword evidence="8 14" id="KW-0472">Membrane</keyword>
<evidence type="ECO:0000256" key="1">
    <source>
        <dbReference type="ARBA" id="ARBA00004412"/>
    </source>
</evidence>
<keyword evidence="12 13" id="KW-0807">Transducer</keyword>
<feature type="transmembrane region" description="Helical" evidence="14">
    <location>
        <begin position="127"/>
        <end position="146"/>
    </location>
</feature>
<dbReference type="InterPro" id="IPR000355">
    <property type="entry name" value="Chemokine_rcpt"/>
</dbReference>
<dbReference type="PRINTS" id="PR00237">
    <property type="entry name" value="GPCRRHODOPSN"/>
</dbReference>
<evidence type="ECO:0000256" key="5">
    <source>
        <dbReference type="ARBA" id="ARBA00022753"/>
    </source>
</evidence>
<dbReference type="PRINTS" id="PR00657">
    <property type="entry name" value="CCCHEMOKINER"/>
</dbReference>
<dbReference type="GO" id="GO:0006955">
    <property type="term" value="P:immune response"/>
    <property type="evidence" value="ECO:0007669"/>
    <property type="project" value="TreeGrafter"/>
</dbReference>
<evidence type="ECO:0000256" key="12">
    <source>
        <dbReference type="ARBA" id="ARBA00023224"/>
    </source>
</evidence>
<dbReference type="GO" id="GO:0007204">
    <property type="term" value="P:positive regulation of cytosolic calcium ion concentration"/>
    <property type="evidence" value="ECO:0007669"/>
    <property type="project" value="TreeGrafter"/>
</dbReference>
<accession>A0A5N5Q021</accession>
<dbReference type="Pfam" id="PF00001">
    <property type="entry name" value="7tm_1"/>
    <property type="match status" value="1"/>
</dbReference>
<evidence type="ECO:0000256" key="7">
    <source>
        <dbReference type="ARBA" id="ARBA00023040"/>
    </source>
</evidence>
<dbReference type="InterPro" id="IPR050119">
    <property type="entry name" value="CCR1-9-like"/>
</dbReference>
<dbReference type="InterPro" id="IPR001277">
    <property type="entry name" value="CXCR4/ACKR2"/>
</dbReference>
<keyword evidence="7 13" id="KW-0297">G-protein coupled receptor</keyword>
<evidence type="ECO:0000256" key="9">
    <source>
        <dbReference type="ARBA" id="ARBA00023157"/>
    </source>
</evidence>
<dbReference type="SUPFAM" id="SSF81321">
    <property type="entry name" value="Family A G protein-coupled receptor-like"/>
    <property type="match status" value="1"/>
</dbReference>
<dbReference type="GO" id="GO:0019722">
    <property type="term" value="P:calcium-mediated signaling"/>
    <property type="evidence" value="ECO:0007669"/>
    <property type="project" value="TreeGrafter"/>
</dbReference>
<evidence type="ECO:0000313" key="16">
    <source>
        <dbReference type="EMBL" id="KAB5584596.1"/>
    </source>
</evidence>
<comment type="caution">
    <text evidence="16">The sequence shown here is derived from an EMBL/GenBank/DDBJ whole genome shotgun (WGS) entry which is preliminary data.</text>
</comment>
<evidence type="ECO:0000256" key="2">
    <source>
        <dbReference type="ARBA" id="ARBA00004651"/>
    </source>
</evidence>
<reference evidence="16 17" key="1">
    <citation type="submission" date="2019-06" db="EMBL/GenBank/DDBJ databases">
        <title>A chromosome-scale genome assembly of the striped catfish, Pangasianodon hypophthalmus.</title>
        <authorList>
            <person name="Wen M."/>
            <person name="Zahm M."/>
            <person name="Roques C."/>
            <person name="Cabau C."/>
            <person name="Klopp C."/>
            <person name="Donnadieu C."/>
            <person name="Jouanno E."/>
            <person name="Avarre J.-C."/>
            <person name="Campet M."/>
            <person name="Ha T.T.T."/>
            <person name="Dugue R."/>
            <person name="Lampietro C."/>
            <person name="Louis A."/>
            <person name="Herpin A."/>
            <person name="Echchiki A."/>
            <person name="Berthelot C."/>
            <person name="Parey E."/>
            <person name="Roest-Crollius H."/>
            <person name="Braasch I."/>
            <person name="Postlethwait J."/>
            <person name="Bobe J."/>
            <person name="Montfort J."/>
            <person name="Bouchez O."/>
            <person name="Begum T."/>
            <person name="Schartl M."/>
            <person name="Guiguen Y."/>
        </authorList>
    </citation>
    <scope>NUCLEOTIDE SEQUENCE [LARGE SCALE GENOMIC DNA]</scope>
    <source>
        <strain evidence="16 17">Indonesia</strain>
        <tissue evidence="16">Blood</tissue>
    </source>
</reference>
<dbReference type="GO" id="GO:0035757">
    <property type="term" value="F:chemokine (C-C motif) ligand 19 binding"/>
    <property type="evidence" value="ECO:0007669"/>
    <property type="project" value="TreeGrafter"/>
</dbReference>
<feature type="transmembrane region" description="Helical" evidence="14">
    <location>
        <begin position="248"/>
        <end position="270"/>
    </location>
</feature>
<dbReference type="AlphaFoldDB" id="A0A5N5Q021"/>
<gene>
    <name evidence="16" type="ORF">PHYPO_G00109360</name>
</gene>
<feature type="domain" description="G-protein coupled receptors family 1 profile" evidence="15">
    <location>
        <begin position="106"/>
        <end position="348"/>
    </location>
</feature>
<feature type="transmembrane region" description="Helical" evidence="14">
    <location>
        <begin position="332"/>
        <end position="353"/>
    </location>
</feature>
<dbReference type="PROSITE" id="PS00237">
    <property type="entry name" value="G_PROTEIN_RECEP_F1_1"/>
    <property type="match status" value="1"/>
</dbReference>
<dbReference type="EMBL" id="VFJC01000003">
    <property type="protein sequence ID" value="KAB5584596.1"/>
    <property type="molecule type" value="Genomic_DNA"/>
</dbReference>
<dbReference type="InterPro" id="IPR017452">
    <property type="entry name" value="GPCR_Rhodpsn_7TM"/>
</dbReference>
<keyword evidence="10 13" id="KW-0675">Receptor</keyword>
<dbReference type="OrthoDB" id="9944829at2759"/>
<organism evidence="16 17">
    <name type="scientific">Pangasianodon hypophthalmus</name>
    <name type="common">Striped catfish</name>
    <name type="synonym">Helicophagus hypophthalmus</name>
    <dbReference type="NCBI Taxonomy" id="310915"/>
    <lineage>
        <taxon>Eukaryota</taxon>
        <taxon>Metazoa</taxon>
        <taxon>Chordata</taxon>
        <taxon>Craniata</taxon>
        <taxon>Vertebrata</taxon>
        <taxon>Euteleostomi</taxon>
        <taxon>Actinopterygii</taxon>
        <taxon>Neopterygii</taxon>
        <taxon>Teleostei</taxon>
        <taxon>Ostariophysi</taxon>
        <taxon>Siluriformes</taxon>
        <taxon>Pangasiidae</taxon>
        <taxon>Pangasianodon</taxon>
    </lineage>
</organism>
<feature type="transmembrane region" description="Helical" evidence="14">
    <location>
        <begin position="291"/>
        <end position="312"/>
    </location>
</feature>
<comment type="subcellular location">
    <subcellularLocation>
        <location evidence="2">Cell membrane</location>
        <topology evidence="2">Multi-pass membrane protein</topology>
    </subcellularLocation>
    <subcellularLocation>
        <location evidence="1">Early endosome</location>
    </subcellularLocation>
</comment>
<keyword evidence="9" id="KW-1015">Disulfide bond</keyword>
<keyword evidence="3" id="KW-1003">Cell membrane</keyword>
<dbReference type="GO" id="GO:0060326">
    <property type="term" value="P:cell chemotaxis"/>
    <property type="evidence" value="ECO:0007669"/>
    <property type="project" value="TreeGrafter"/>
</dbReference>
<dbReference type="InterPro" id="IPR000276">
    <property type="entry name" value="GPCR_Rhodpsn"/>
</dbReference>
<keyword evidence="11" id="KW-0325">Glycoprotein</keyword>
<keyword evidence="17" id="KW-1185">Reference proteome</keyword>
<feature type="transmembrane region" description="Helical" evidence="14">
    <location>
        <begin position="90"/>
        <end position="115"/>
    </location>
</feature>
<comment type="similarity">
    <text evidence="13">Belongs to the G-protein coupled receptor 1 family.</text>
</comment>
<evidence type="ECO:0000259" key="15">
    <source>
        <dbReference type="PROSITE" id="PS50262"/>
    </source>
</evidence>
<evidence type="ECO:0000256" key="10">
    <source>
        <dbReference type="ARBA" id="ARBA00023170"/>
    </source>
</evidence>
<keyword evidence="4 13" id="KW-0812">Transmembrane</keyword>
<keyword evidence="6 14" id="KW-1133">Transmembrane helix</keyword>
<evidence type="ECO:0000256" key="4">
    <source>
        <dbReference type="ARBA" id="ARBA00022692"/>
    </source>
</evidence>
<feature type="transmembrane region" description="Helical" evidence="14">
    <location>
        <begin position="166"/>
        <end position="187"/>
    </location>
</feature>
<dbReference type="GO" id="GO:0035758">
    <property type="term" value="F:chemokine (C-C motif) ligand 21 binding"/>
    <property type="evidence" value="ECO:0007669"/>
    <property type="project" value="TreeGrafter"/>
</dbReference>
<evidence type="ECO:0000256" key="13">
    <source>
        <dbReference type="RuleBase" id="RU000688"/>
    </source>
</evidence>
<dbReference type="GO" id="GO:0038117">
    <property type="term" value="F:C-C motif chemokine 19 receptor activity"/>
    <property type="evidence" value="ECO:0007669"/>
    <property type="project" value="TreeGrafter"/>
</dbReference>
<dbReference type="GO" id="GO:0005769">
    <property type="term" value="C:early endosome"/>
    <property type="evidence" value="ECO:0007669"/>
    <property type="project" value="UniProtKB-SubCell"/>
</dbReference>
<dbReference type="PRINTS" id="PR00645">
    <property type="entry name" value="CXCCHMKINER4"/>
</dbReference>
<sequence>MSRGGVKKSNADHCVLSSSAADVEHTHSTTMVSFTVLGPVLLMWSFHFQTSWSNVTTDSTTETTEDDYTPDYDKFETVCGKDSNRNFRSWFLPTIYSIICFLALLGNFLVILTYVHFKRIKTMTDIFLLNLAVADLLFALSLPFWAASVMTKWPLGWFLCKAMYAIYKITFFSGMFLLTCISVDRYFSITKAVSAHRCRSNAIHYGRVSSLVTWVIAVLFSLPEIIYSNVNSNNTCVAYISGHEDLRISMLVSQMVLGFVLPALVMVFCYSCIIKTLVQARNFERNKALKVIFAVVAVFIASQLPYNVVMGLSTHNTTVCDLDNNLLYAMDVSQGIAFLRCCVNPFLYAFIGVKFRNDLLKLMKVLGFSSPSHVIYSGKRKSSAGLDTDTTSFSP</sequence>
<dbReference type="GO" id="GO:0009897">
    <property type="term" value="C:external side of plasma membrane"/>
    <property type="evidence" value="ECO:0007669"/>
    <property type="project" value="TreeGrafter"/>
</dbReference>
<evidence type="ECO:0000256" key="6">
    <source>
        <dbReference type="ARBA" id="ARBA00022989"/>
    </source>
</evidence>
<evidence type="ECO:0000313" key="17">
    <source>
        <dbReference type="Proteomes" id="UP000327468"/>
    </source>
</evidence>
<dbReference type="Gene3D" id="1.20.1070.10">
    <property type="entry name" value="Rhodopsin 7-helix transmembrane proteins"/>
    <property type="match status" value="1"/>
</dbReference>
<dbReference type="PANTHER" id="PTHR10489">
    <property type="entry name" value="CELL ADHESION MOLECULE"/>
    <property type="match status" value="1"/>
</dbReference>
<evidence type="ECO:0000256" key="11">
    <source>
        <dbReference type="ARBA" id="ARBA00023180"/>
    </source>
</evidence>
<protein>
    <recommendedName>
        <fullName evidence="15">G-protein coupled receptors family 1 profile domain-containing protein</fullName>
    </recommendedName>
</protein>
<name>A0A5N5Q021_PANHP</name>
<feature type="transmembrane region" description="Helical" evidence="14">
    <location>
        <begin position="208"/>
        <end position="228"/>
    </location>
</feature>
<evidence type="ECO:0000256" key="14">
    <source>
        <dbReference type="SAM" id="Phobius"/>
    </source>
</evidence>